<evidence type="ECO:0000256" key="11">
    <source>
        <dbReference type="SAM" id="SignalP"/>
    </source>
</evidence>
<evidence type="ECO:0000256" key="7">
    <source>
        <dbReference type="ARBA" id="ARBA00023170"/>
    </source>
</evidence>
<dbReference type="InterPro" id="IPR033116">
    <property type="entry name" value="TRYPSIN_SER"/>
</dbReference>
<dbReference type="GO" id="GO:0005886">
    <property type="term" value="C:plasma membrane"/>
    <property type="evidence" value="ECO:0007669"/>
    <property type="project" value="TreeGrafter"/>
</dbReference>
<evidence type="ECO:0000256" key="5">
    <source>
        <dbReference type="ARBA" id="ARBA00022825"/>
    </source>
</evidence>
<evidence type="ECO:0000256" key="6">
    <source>
        <dbReference type="ARBA" id="ARBA00023157"/>
    </source>
</evidence>
<feature type="disulfide bond" evidence="9">
    <location>
        <begin position="407"/>
        <end position="417"/>
    </location>
</feature>
<keyword evidence="4 10" id="KW-0378">Hydrolase</keyword>
<dbReference type="InterPro" id="IPR001254">
    <property type="entry name" value="Trypsin_dom"/>
</dbReference>
<feature type="signal peptide" evidence="11">
    <location>
        <begin position="1"/>
        <end position="23"/>
    </location>
</feature>
<dbReference type="SMART" id="SM00202">
    <property type="entry name" value="SR"/>
    <property type="match status" value="5"/>
</dbReference>
<feature type="disulfide bond" evidence="9">
    <location>
        <begin position="95"/>
        <end position="105"/>
    </location>
</feature>
<dbReference type="SUPFAM" id="SSF50494">
    <property type="entry name" value="Trypsin-like serine proteases"/>
    <property type="match status" value="1"/>
</dbReference>
<evidence type="ECO:0000256" key="8">
    <source>
        <dbReference type="ARBA" id="ARBA00023180"/>
    </source>
</evidence>
<feature type="disulfide bond" evidence="9">
    <location>
        <begin position="299"/>
        <end position="309"/>
    </location>
</feature>
<dbReference type="PANTHER" id="PTHR48071:SF24">
    <property type="entry name" value="DELETED IN MALIGNANT BRAIN TUMORS 1 PROTEIN-LIKE"/>
    <property type="match status" value="1"/>
</dbReference>
<keyword evidence="5 10" id="KW-0720">Serine protease</keyword>
<evidence type="ECO:0000259" key="13">
    <source>
        <dbReference type="PROSITE" id="PS50287"/>
    </source>
</evidence>
<organism evidence="14 15">
    <name type="scientific">Pinctada imbricata</name>
    <name type="common">Atlantic pearl-oyster</name>
    <name type="synonym">Pinctada martensii</name>
    <dbReference type="NCBI Taxonomy" id="66713"/>
    <lineage>
        <taxon>Eukaryota</taxon>
        <taxon>Metazoa</taxon>
        <taxon>Spiralia</taxon>
        <taxon>Lophotrochozoa</taxon>
        <taxon>Mollusca</taxon>
        <taxon>Bivalvia</taxon>
        <taxon>Autobranchia</taxon>
        <taxon>Pteriomorphia</taxon>
        <taxon>Pterioida</taxon>
        <taxon>Pterioidea</taxon>
        <taxon>Pteriidae</taxon>
        <taxon>Pinctada</taxon>
    </lineage>
</organism>
<dbReference type="FunFam" id="3.10.250.10:FF:000006">
    <property type="entry name" value="neurotrypsin isoform X2"/>
    <property type="match status" value="1"/>
</dbReference>
<dbReference type="EMBL" id="VSWD01000010">
    <property type="protein sequence ID" value="KAK3089728.1"/>
    <property type="molecule type" value="Genomic_DNA"/>
</dbReference>
<keyword evidence="1 10" id="KW-0645">Protease</keyword>
<dbReference type="GO" id="GO:0004252">
    <property type="term" value="F:serine-type endopeptidase activity"/>
    <property type="evidence" value="ECO:0007669"/>
    <property type="project" value="InterPro"/>
</dbReference>
<feature type="disulfide bond" evidence="9">
    <location>
        <begin position="196"/>
        <end position="206"/>
    </location>
</feature>
<comment type="caution">
    <text evidence="9">Lacks conserved residue(s) required for the propagation of feature annotation.</text>
</comment>
<dbReference type="InterPro" id="IPR009003">
    <property type="entry name" value="Peptidase_S1_PA"/>
</dbReference>
<evidence type="ECO:0000313" key="15">
    <source>
        <dbReference type="Proteomes" id="UP001186944"/>
    </source>
</evidence>
<evidence type="ECO:0000313" key="14">
    <source>
        <dbReference type="EMBL" id="KAK3089728.1"/>
    </source>
</evidence>
<keyword evidence="6 9" id="KW-1015">Disulfide bond</keyword>
<dbReference type="FunFam" id="3.10.250.10:FF:000007">
    <property type="entry name" value="Soluble scavenger receptor cysteine-rich domain-containing protein SSC5D"/>
    <property type="match status" value="1"/>
</dbReference>
<dbReference type="PRINTS" id="PR00722">
    <property type="entry name" value="CHYMOTRYPSIN"/>
</dbReference>
<evidence type="ECO:0000256" key="2">
    <source>
        <dbReference type="ARBA" id="ARBA00022729"/>
    </source>
</evidence>
<sequence>MKSFINYSLLIFLLAMIFSDVNGKEKIVNGRNNYTGRIEINHNGEWGVICDDNWDLQDAAVACRMLGFSFGAKVAVGRSVFGIGNGNFLLDDVNCTGNEISLVDCHKKPWKSHNCRNSEVAGVICDPSQVRLVDGETNHSGRVEIVRDGVHGTVCDDLWDDKDATVICRMMGYRYGGKAKNYTTGTGLIWLDDVECTGNESSIKDCKHTPWADHNCGHSEDAGVICNNIGLVNDIDDKPDRGRVEVVVNGVTGTVCDDNWDDNDAKVVCRQLGYRGGIAQSQARYGQGSGEIFMDDINCNGSETSLFDCHFPGLGKHNCEHREDAGVICNNITLVNDIDNKPGRGRVEIDVDGVKGTVCDDDWDDNDAKVVCRQLGLRHVIPLGGIAKTGAYYGHGSGEIFMDDVNCNGSETSLFDCNFRGLGKHNCGHSEDAGVICSIVDIELVNDIDDKPGRGRVEIVVDGIKGTVCDDGWDDNDARVVGGIAQSQARYGQGSGEIFMDDVNCTGSETSLLDCHFPGLGKHNCQHSEDASVICQTNENMGPELPTNCGERLLDNNRSSRRRKRVIKGNNGPHKVIGGVDTKYGMQPWQVGVRKVKSEIGSSRVYTHWCGGIILTEFWILSAAHCFHGIDKLDFRLRTGDLNNERLDIHEQEFEVDILLNHESYRDNSHDFDIALLKIKAINGRGIRFNNYVQPACLPSDSLTYSPNYDCFISGWGRTGVGYPQMLKEANVSLHDQSACNKLHPGMITDNMVCAGPLQGGVDTCSGDSGGPLVCNIQGRYTALGITSWGRGCAQPESPGVYTHVRNLLPWITEKLKQY</sequence>
<dbReference type="PROSITE" id="PS00420">
    <property type="entry name" value="SRCR_1"/>
    <property type="match status" value="1"/>
</dbReference>
<dbReference type="PROSITE" id="PS50287">
    <property type="entry name" value="SRCR_2"/>
    <property type="match status" value="5"/>
</dbReference>
<dbReference type="Pfam" id="PF00089">
    <property type="entry name" value="Trypsin"/>
    <property type="match status" value="1"/>
</dbReference>
<accession>A0AA89BW66</accession>
<dbReference type="PROSITE" id="PS50240">
    <property type="entry name" value="TRYPSIN_DOM"/>
    <property type="match status" value="1"/>
</dbReference>
<dbReference type="FunFam" id="3.10.250.10:FF:000026">
    <property type="entry name" value="Tequila, isoform D"/>
    <property type="match status" value="1"/>
</dbReference>
<dbReference type="SMART" id="SM00020">
    <property type="entry name" value="Tryp_SPc"/>
    <property type="match status" value="1"/>
</dbReference>
<dbReference type="Pfam" id="PF00530">
    <property type="entry name" value="SRCR"/>
    <property type="match status" value="5"/>
</dbReference>
<gene>
    <name evidence="14" type="ORF">FSP39_005947</name>
</gene>
<dbReference type="AlphaFoldDB" id="A0AA89BW66"/>
<feature type="disulfide bond" evidence="9">
    <location>
        <begin position="505"/>
        <end position="515"/>
    </location>
</feature>
<dbReference type="PRINTS" id="PR00258">
    <property type="entry name" value="SPERACTRCPTR"/>
</dbReference>
<evidence type="ECO:0000256" key="9">
    <source>
        <dbReference type="PROSITE-ProRule" id="PRU00196"/>
    </source>
</evidence>
<dbReference type="GO" id="GO:0031638">
    <property type="term" value="P:zymogen activation"/>
    <property type="evidence" value="ECO:0007669"/>
    <property type="project" value="TreeGrafter"/>
</dbReference>
<dbReference type="CDD" id="cd00190">
    <property type="entry name" value="Tryp_SPc"/>
    <property type="match status" value="1"/>
</dbReference>
<dbReference type="PANTHER" id="PTHR48071">
    <property type="entry name" value="SRCR DOMAIN-CONTAINING PROTEIN"/>
    <property type="match status" value="1"/>
</dbReference>
<feature type="domain" description="SRCR" evidence="13">
    <location>
        <begin position="229"/>
        <end position="330"/>
    </location>
</feature>
<feature type="chain" id="PRO_5041676178" evidence="11">
    <location>
        <begin position="24"/>
        <end position="819"/>
    </location>
</feature>
<dbReference type="InterPro" id="IPR043504">
    <property type="entry name" value="Peptidase_S1_PA_chymotrypsin"/>
</dbReference>
<comment type="caution">
    <text evidence="14">The sequence shown here is derived from an EMBL/GenBank/DDBJ whole genome shotgun (WGS) entry which is preliminary data.</text>
</comment>
<dbReference type="SUPFAM" id="SSF56487">
    <property type="entry name" value="SRCR-like"/>
    <property type="match status" value="5"/>
</dbReference>
<feature type="domain" description="SRCR" evidence="13">
    <location>
        <begin position="332"/>
        <end position="438"/>
    </location>
</feature>
<dbReference type="InterPro" id="IPR001314">
    <property type="entry name" value="Peptidase_S1A"/>
</dbReference>
<evidence type="ECO:0000256" key="1">
    <source>
        <dbReference type="ARBA" id="ARBA00022670"/>
    </source>
</evidence>
<keyword evidence="15" id="KW-1185">Reference proteome</keyword>
<evidence type="ECO:0000259" key="12">
    <source>
        <dbReference type="PROSITE" id="PS50240"/>
    </source>
</evidence>
<feature type="domain" description="SRCR" evidence="13">
    <location>
        <begin position="25"/>
        <end position="126"/>
    </location>
</feature>
<evidence type="ECO:0000256" key="10">
    <source>
        <dbReference type="RuleBase" id="RU363034"/>
    </source>
</evidence>
<keyword evidence="7" id="KW-0675">Receptor</keyword>
<protein>
    <submittedName>
        <fullName evidence="14">Uncharacterized protein</fullName>
    </submittedName>
</protein>
<dbReference type="FunFam" id="3.10.250.10:FF:000011">
    <property type="entry name" value="Scavenger receptor class A member 5"/>
    <property type="match status" value="2"/>
</dbReference>
<dbReference type="PROSITE" id="PS00134">
    <property type="entry name" value="TRYPSIN_HIS"/>
    <property type="match status" value="1"/>
</dbReference>
<feature type="domain" description="SRCR" evidence="13">
    <location>
        <begin position="442"/>
        <end position="536"/>
    </location>
</feature>
<dbReference type="FunFam" id="2.40.10.10:FF:000003">
    <property type="entry name" value="Transmembrane serine protease 3"/>
    <property type="match status" value="1"/>
</dbReference>
<name>A0AA89BW66_PINIB</name>
<reference evidence="14" key="1">
    <citation type="submission" date="2019-08" db="EMBL/GenBank/DDBJ databases">
        <title>The improved chromosome-level genome for the pearl oyster Pinctada fucata martensii using PacBio sequencing and Hi-C.</title>
        <authorList>
            <person name="Zheng Z."/>
        </authorList>
    </citation>
    <scope>NUCLEOTIDE SEQUENCE</scope>
    <source>
        <strain evidence="14">ZZ-2019</strain>
        <tissue evidence="14">Adductor muscle</tissue>
    </source>
</reference>
<proteinExistence type="predicted"/>
<evidence type="ECO:0000256" key="3">
    <source>
        <dbReference type="ARBA" id="ARBA00022737"/>
    </source>
</evidence>
<keyword evidence="2 11" id="KW-0732">Signal</keyword>
<evidence type="ECO:0000256" key="4">
    <source>
        <dbReference type="ARBA" id="ARBA00022801"/>
    </source>
</evidence>
<feature type="domain" description="SRCR" evidence="13">
    <location>
        <begin position="130"/>
        <end position="227"/>
    </location>
</feature>
<dbReference type="PROSITE" id="PS00135">
    <property type="entry name" value="TRYPSIN_SER"/>
    <property type="match status" value="1"/>
</dbReference>
<dbReference type="InterPro" id="IPR036772">
    <property type="entry name" value="SRCR-like_dom_sf"/>
</dbReference>
<feature type="domain" description="Peptidase S1" evidence="12">
    <location>
        <begin position="576"/>
        <end position="817"/>
    </location>
</feature>
<dbReference type="InterPro" id="IPR018114">
    <property type="entry name" value="TRYPSIN_HIS"/>
</dbReference>
<dbReference type="Gene3D" id="3.10.250.10">
    <property type="entry name" value="SRCR-like domain"/>
    <property type="match status" value="5"/>
</dbReference>
<dbReference type="Gene3D" id="2.40.10.10">
    <property type="entry name" value="Trypsin-like serine proteases"/>
    <property type="match status" value="1"/>
</dbReference>
<keyword evidence="3" id="KW-0677">Repeat</keyword>
<dbReference type="InterPro" id="IPR001190">
    <property type="entry name" value="SRCR"/>
</dbReference>
<keyword evidence="8" id="KW-0325">Glycoprotein</keyword>
<dbReference type="Proteomes" id="UP001186944">
    <property type="component" value="Unassembled WGS sequence"/>
</dbReference>